<reference evidence="8 9" key="1">
    <citation type="journal article" date="2023" name="G3 (Bethesda)">
        <title>A chromosome-length genome assembly and annotation of blackberry (Rubus argutus, cv. 'Hillquist').</title>
        <authorList>
            <person name="Bruna T."/>
            <person name="Aryal R."/>
            <person name="Dudchenko O."/>
            <person name="Sargent D.J."/>
            <person name="Mead D."/>
            <person name="Buti M."/>
            <person name="Cavallini A."/>
            <person name="Hytonen T."/>
            <person name="Andres J."/>
            <person name="Pham M."/>
            <person name="Weisz D."/>
            <person name="Mascagni F."/>
            <person name="Usai G."/>
            <person name="Natali L."/>
            <person name="Bassil N."/>
            <person name="Fernandez G.E."/>
            <person name="Lomsadze A."/>
            <person name="Armour M."/>
            <person name="Olukolu B."/>
            <person name="Poorten T."/>
            <person name="Britton C."/>
            <person name="Davik J."/>
            <person name="Ashrafi H."/>
            <person name="Aiden E.L."/>
            <person name="Borodovsky M."/>
            <person name="Worthington M."/>
        </authorList>
    </citation>
    <scope>NUCLEOTIDE SEQUENCE [LARGE SCALE GENOMIC DNA]</scope>
    <source>
        <strain evidence="8">PI 553951</strain>
    </source>
</reference>
<evidence type="ECO:0000256" key="2">
    <source>
        <dbReference type="ARBA" id="ARBA00022448"/>
    </source>
</evidence>
<dbReference type="PANTHER" id="PTHR23130:SF157">
    <property type="entry name" value="AUXIN-INDUCED IN ROOT CULTURES PROTEIN 12"/>
    <property type="match status" value="1"/>
</dbReference>
<evidence type="ECO:0000313" key="8">
    <source>
        <dbReference type="EMBL" id="KAK9933595.1"/>
    </source>
</evidence>
<dbReference type="InterPro" id="IPR005018">
    <property type="entry name" value="DOMON_domain"/>
</dbReference>
<evidence type="ECO:0000256" key="1">
    <source>
        <dbReference type="ARBA" id="ARBA00004370"/>
    </source>
</evidence>
<feature type="domain" description="DOMON" evidence="7">
    <location>
        <begin position="45"/>
        <end position="158"/>
    </location>
</feature>
<proteinExistence type="predicted"/>
<keyword evidence="9" id="KW-1185">Reference proteome</keyword>
<dbReference type="PROSITE" id="PS50836">
    <property type="entry name" value="DOMON"/>
    <property type="match status" value="1"/>
</dbReference>
<dbReference type="GO" id="GO:0016020">
    <property type="term" value="C:membrane"/>
    <property type="evidence" value="ECO:0007669"/>
    <property type="project" value="UniProtKB-SubCell"/>
</dbReference>
<name>A0AAW1XAY8_RUBAR</name>
<feature type="chain" id="PRO_5043329504" description="DOMON domain-containing protein" evidence="6">
    <location>
        <begin position="21"/>
        <end position="199"/>
    </location>
</feature>
<evidence type="ECO:0000256" key="3">
    <source>
        <dbReference type="ARBA" id="ARBA00022729"/>
    </source>
</evidence>
<dbReference type="Proteomes" id="UP001457282">
    <property type="component" value="Unassembled WGS sequence"/>
</dbReference>
<evidence type="ECO:0000256" key="5">
    <source>
        <dbReference type="ARBA" id="ARBA00023136"/>
    </source>
</evidence>
<protein>
    <recommendedName>
        <fullName evidence="7">DOMON domain-containing protein</fullName>
    </recommendedName>
</protein>
<feature type="signal peptide" evidence="6">
    <location>
        <begin position="1"/>
        <end position="20"/>
    </location>
</feature>
<dbReference type="EMBL" id="JBEDUW010000004">
    <property type="protein sequence ID" value="KAK9933595.1"/>
    <property type="molecule type" value="Genomic_DNA"/>
</dbReference>
<comment type="caution">
    <text evidence="8">The sequence shown here is derived from an EMBL/GenBank/DDBJ whole genome shotgun (WGS) entry which is preliminary data.</text>
</comment>
<evidence type="ECO:0000313" key="9">
    <source>
        <dbReference type="Proteomes" id="UP001457282"/>
    </source>
</evidence>
<dbReference type="PANTHER" id="PTHR23130">
    <property type="entry name" value="CYTOCHROME B561 AND DOMON DOMAIN-CONTAINING PROTEIN"/>
    <property type="match status" value="1"/>
</dbReference>
<comment type="subcellular location">
    <subcellularLocation>
        <location evidence="1">Membrane</location>
    </subcellularLocation>
</comment>
<sequence length="199" mass="21276">MASLLLLILLLALLISPSQADTAICTSQTFNNSNVYTNYADLTSLGSCLHWTYNASNSSHAVAFVFVGYTNYDSWIAWAINPTGTGMVSAQALVAYILDDGTPAVKTYNITSYSSIIPGKLSFDVWNVSAEYTSAFTIFATVKVPEKAETVNQVWQVGGGFNKITGMIEKHSFAAANLISYGTLSLVPTGGTTNTRGDV</sequence>
<organism evidence="8 9">
    <name type="scientific">Rubus argutus</name>
    <name type="common">Southern blackberry</name>
    <dbReference type="NCBI Taxonomy" id="59490"/>
    <lineage>
        <taxon>Eukaryota</taxon>
        <taxon>Viridiplantae</taxon>
        <taxon>Streptophyta</taxon>
        <taxon>Embryophyta</taxon>
        <taxon>Tracheophyta</taxon>
        <taxon>Spermatophyta</taxon>
        <taxon>Magnoliopsida</taxon>
        <taxon>eudicotyledons</taxon>
        <taxon>Gunneridae</taxon>
        <taxon>Pentapetalae</taxon>
        <taxon>rosids</taxon>
        <taxon>fabids</taxon>
        <taxon>Rosales</taxon>
        <taxon>Rosaceae</taxon>
        <taxon>Rosoideae</taxon>
        <taxon>Rosoideae incertae sedis</taxon>
        <taxon>Rubus</taxon>
    </lineage>
</organism>
<evidence type="ECO:0000256" key="6">
    <source>
        <dbReference type="SAM" id="SignalP"/>
    </source>
</evidence>
<keyword evidence="2" id="KW-0813">Transport</keyword>
<gene>
    <name evidence="8" type="ORF">M0R45_020786</name>
</gene>
<dbReference type="Pfam" id="PF04526">
    <property type="entry name" value="DUF568"/>
    <property type="match status" value="1"/>
</dbReference>
<dbReference type="CDD" id="cd09629">
    <property type="entry name" value="DOMON_CIL1_like"/>
    <property type="match status" value="1"/>
</dbReference>
<keyword evidence="5" id="KW-0472">Membrane</keyword>
<keyword evidence="4" id="KW-0249">Electron transport</keyword>
<evidence type="ECO:0000256" key="4">
    <source>
        <dbReference type="ARBA" id="ARBA00022982"/>
    </source>
</evidence>
<evidence type="ECO:0000259" key="7">
    <source>
        <dbReference type="PROSITE" id="PS50836"/>
    </source>
</evidence>
<dbReference type="InterPro" id="IPR045265">
    <property type="entry name" value="AIR12_DOMON"/>
</dbReference>
<accession>A0AAW1XAY8</accession>
<keyword evidence="3 6" id="KW-0732">Signal</keyword>
<dbReference type="AlphaFoldDB" id="A0AAW1XAY8"/>